<sequence>MTKKRTFRVENAFCDLSANDESNTSRSSTERIHKHDIACDELYKLNDVRNEVQRAVRSSKMYKADAVHEIPAALIFNDTNGFGKGRSTIDPVTSLKSINETRKCNRLSTSVKFVDLCRKASYCSDRDIVFLKLQSIGIHGKNITLFHPCLRVWNVVCGYMTVK</sequence>
<proteinExistence type="predicted"/>
<keyword evidence="2" id="KW-1185">Reference proteome</keyword>
<name>A0A6J8ETD8_MYTCO</name>
<reference evidence="1 2" key="1">
    <citation type="submission" date="2020-06" db="EMBL/GenBank/DDBJ databases">
        <authorList>
            <person name="Li R."/>
            <person name="Bekaert M."/>
        </authorList>
    </citation>
    <scope>NUCLEOTIDE SEQUENCE [LARGE SCALE GENOMIC DNA]</scope>
    <source>
        <strain evidence="2">wild</strain>
    </source>
</reference>
<dbReference type="AlphaFoldDB" id="A0A6J8ETD8"/>
<accession>A0A6J8ETD8</accession>
<evidence type="ECO:0000313" key="1">
    <source>
        <dbReference type="EMBL" id="CAC5423854.1"/>
    </source>
</evidence>
<dbReference type="EMBL" id="CACVKT020009895">
    <property type="protein sequence ID" value="CAC5423854.1"/>
    <property type="molecule type" value="Genomic_DNA"/>
</dbReference>
<gene>
    <name evidence="1" type="ORF">MCOR_55815</name>
</gene>
<protein>
    <submittedName>
        <fullName evidence="1">Uncharacterized protein</fullName>
    </submittedName>
</protein>
<organism evidence="1 2">
    <name type="scientific">Mytilus coruscus</name>
    <name type="common">Sea mussel</name>
    <dbReference type="NCBI Taxonomy" id="42192"/>
    <lineage>
        <taxon>Eukaryota</taxon>
        <taxon>Metazoa</taxon>
        <taxon>Spiralia</taxon>
        <taxon>Lophotrochozoa</taxon>
        <taxon>Mollusca</taxon>
        <taxon>Bivalvia</taxon>
        <taxon>Autobranchia</taxon>
        <taxon>Pteriomorphia</taxon>
        <taxon>Mytilida</taxon>
        <taxon>Mytiloidea</taxon>
        <taxon>Mytilidae</taxon>
        <taxon>Mytilinae</taxon>
        <taxon>Mytilus</taxon>
    </lineage>
</organism>
<evidence type="ECO:0000313" key="2">
    <source>
        <dbReference type="Proteomes" id="UP000507470"/>
    </source>
</evidence>
<dbReference type="Proteomes" id="UP000507470">
    <property type="component" value="Unassembled WGS sequence"/>
</dbReference>